<dbReference type="GO" id="GO:0051603">
    <property type="term" value="P:proteolysis involved in protein catabolic process"/>
    <property type="evidence" value="ECO:0007669"/>
    <property type="project" value="TreeGrafter"/>
</dbReference>
<protein>
    <submittedName>
        <fullName evidence="2">Uncharacterized protein</fullName>
    </submittedName>
</protein>
<dbReference type="AlphaFoldDB" id="A0A1E3PEQ4"/>
<evidence type="ECO:0000313" key="3">
    <source>
        <dbReference type="Proteomes" id="UP000095009"/>
    </source>
</evidence>
<accession>A0A1E3PEQ4</accession>
<dbReference type="SUPFAM" id="SSF52540">
    <property type="entry name" value="P-loop containing nucleoside triphosphate hydrolases"/>
    <property type="match status" value="1"/>
</dbReference>
<proteinExistence type="predicted"/>
<dbReference type="EMBL" id="KV454414">
    <property type="protein sequence ID" value="ODQ63684.1"/>
    <property type="molecule type" value="Genomic_DNA"/>
</dbReference>
<evidence type="ECO:0000256" key="1">
    <source>
        <dbReference type="SAM" id="SignalP"/>
    </source>
</evidence>
<dbReference type="Gene3D" id="3.40.50.300">
    <property type="entry name" value="P-loop containing nucleotide triphosphate hydrolases"/>
    <property type="match status" value="1"/>
</dbReference>
<dbReference type="InterPro" id="IPR027417">
    <property type="entry name" value="P-loop_NTPase"/>
</dbReference>
<keyword evidence="1" id="KW-0732">Signal</keyword>
<gene>
    <name evidence="2" type="ORF">NADFUDRAFT_84302</name>
</gene>
<dbReference type="GO" id="GO:0005524">
    <property type="term" value="F:ATP binding"/>
    <property type="evidence" value="ECO:0007669"/>
    <property type="project" value="TreeGrafter"/>
</dbReference>
<reference evidence="2 3" key="1">
    <citation type="journal article" date="2016" name="Proc. Natl. Acad. Sci. U.S.A.">
        <title>Comparative genomics of biotechnologically important yeasts.</title>
        <authorList>
            <person name="Riley R."/>
            <person name="Haridas S."/>
            <person name="Wolfe K.H."/>
            <person name="Lopes M.R."/>
            <person name="Hittinger C.T."/>
            <person name="Goeker M."/>
            <person name="Salamov A.A."/>
            <person name="Wisecaver J.H."/>
            <person name="Long T.M."/>
            <person name="Calvey C.H."/>
            <person name="Aerts A.L."/>
            <person name="Barry K.W."/>
            <person name="Choi C."/>
            <person name="Clum A."/>
            <person name="Coughlan A.Y."/>
            <person name="Deshpande S."/>
            <person name="Douglass A.P."/>
            <person name="Hanson S.J."/>
            <person name="Klenk H.-P."/>
            <person name="LaButti K.M."/>
            <person name="Lapidus A."/>
            <person name="Lindquist E.A."/>
            <person name="Lipzen A.M."/>
            <person name="Meier-Kolthoff J.P."/>
            <person name="Ohm R.A."/>
            <person name="Otillar R.P."/>
            <person name="Pangilinan J.L."/>
            <person name="Peng Y."/>
            <person name="Rokas A."/>
            <person name="Rosa C.A."/>
            <person name="Scheuner C."/>
            <person name="Sibirny A.A."/>
            <person name="Slot J.C."/>
            <person name="Stielow J.B."/>
            <person name="Sun H."/>
            <person name="Kurtzman C.P."/>
            <person name="Blackwell M."/>
            <person name="Grigoriev I.V."/>
            <person name="Jeffries T.W."/>
        </authorList>
    </citation>
    <scope>NUCLEOTIDE SEQUENCE [LARGE SCALE GENOMIC DNA]</scope>
    <source>
        <strain evidence="2 3">DSM 6958</strain>
    </source>
</reference>
<dbReference type="PANTHER" id="PTHR48102:SF7">
    <property type="entry name" value="ATP-DEPENDENT CLP PROTEASE ATP-BINDING SUBUNIT CLPX-LIKE, MITOCHONDRIAL"/>
    <property type="match status" value="1"/>
</dbReference>
<sequence>MFLFFISYCTSMTQAGYMGEDVDGCIKRLLAKADYDVAKAERGIIVLDECNKLAKSSGMNGSKDISG</sequence>
<name>A0A1E3PEQ4_9ASCO</name>
<organism evidence="2 3">
    <name type="scientific">Nadsonia fulvescens var. elongata DSM 6958</name>
    <dbReference type="NCBI Taxonomy" id="857566"/>
    <lineage>
        <taxon>Eukaryota</taxon>
        <taxon>Fungi</taxon>
        <taxon>Dikarya</taxon>
        <taxon>Ascomycota</taxon>
        <taxon>Saccharomycotina</taxon>
        <taxon>Dipodascomycetes</taxon>
        <taxon>Dipodascales</taxon>
        <taxon>Dipodascales incertae sedis</taxon>
        <taxon>Nadsonia</taxon>
    </lineage>
</organism>
<keyword evidence="3" id="KW-1185">Reference proteome</keyword>
<dbReference type="PANTHER" id="PTHR48102">
    <property type="entry name" value="ATP-DEPENDENT CLP PROTEASE ATP-BINDING SUBUNIT CLPX-LIKE, MITOCHONDRIAL-RELATED"/>
    <property type="match status" value="1"/>
</dbReference>
<dbReference type="GO" id="GO:0016887">
    <property type="term" value="F:ATP hydrolysis activity"/>
    <property type="evidence" value="ECO:0007669"/>
    <property type="project" value="TreeGrafter"/>
</dbReference>
<dbReference type="STRING" id="857566.A0A1E3PEQ4"/>
<dbReference type="InterPro" id="IPR050052">
    <property type="entry name" value="ATP-dep_Clp_protease_ClpX"/>
</dbReference>
<feature type="chain" id="PRO_5012317205" evidence="1">
    <location>
        <begin position="16"/>
        <end position="67"/>
    </location>
</feature>
<feature type="signal peptide" evidence="1">
    <location>
        <begin position="1"/>
        <end position="15"/>
    </location>
</feature>
<dbReference type="GO" id="GO:0005759">
    <property type="term" value="C:mitochondrial matrix"/>
    <property type="evidence" value="ECO:0007669"/>
    <property type="project" value="TreeGrafter"/>
</dbReference>
<dbReference type="OrthoDB" id="1721884at2759"/>
<evidence type="ECO:0000313" key="2">
    <source>
        <dbReference type="EMBL" id="ODQ63684.1"/>
    </source>
</evidence>
<dbReference type="Proteomes" id="UP000095009">
    <property type="component" value="Unassembled WGS sequence"/>
</dbReference>